<protein>
    <submittedName>
        <fullName evidence="1">Uncharacterized protein</fullName>
    </submittedName>
</protein>
<keyword evidence="2" id="KW-1185">Reference proteome</keyword>
<name>A0A4Y7LGU5_PAPSO</name>
<dbReference type="AlphaFoldDB" id="A0A4Y7LGU5"/>
<evidence type="ECO:0000313" key="2">
    <source>
        <dbReference type="Proteomes" id="UP000316621"/>
    </source>
</evidence>
<accession>A0A4Y7LGU5</accession>
<proteinExistence type="predicted"/>
<sequence>MNIEISNTMIGELKYFRIRVLGVLPINVELKKMVSIKNEQVIVCGREGLMDPHGMADMLGRTIQSAQNEDTKKHNSGHFPVGFDKVSYAVQMAKVTYGLICPG</sequence>
<dbReference type="Gramene" id="RZC83375">
    <property type="protein sequence ID" value="RZC83375"/>
    <property type="gene ID" value="C5167_046160"/>
</dbReference>
<gene>
    <name evidence="1" type="ORF">C5167_046160</name>
</gene>
<reference evidence="1 2" key="1">
    <citation type="journal article" date="2018" name="Science">
        <title>The opium poppy genome and morphinan production.</title>
        <authorList>
            <person name="Guo L."/>
            <person name="Winzer T."/>
            <person name="Yang X."/>
            <person name="Li Y."/>
            <person name="Ning Z."/>
            <person name="He Z."/>
            <person name="Teodor R."/>
            <person name="Lu Y."/>
            <person name="Bowser T.A."/>
            <person name="Graham I.A."/>
            <person name="Ye K."/>
        </authorList>
    </citation>
    <scope>NUCLEOTIDE SEQUENCE [LARGE SCALE GENOMIC DNA]</scope>
    <source>
        <strain evidence="2">cv. HN1</strain>
        <tissue evidence="1">Leaves</tissue>
    </source>
</reference>
<organism evidence="1 2">
    <name type="scientific">Papaver somniferum</name>
    <name type="common">Opium poppy</name>
    <dbReference type="NCBI Taxonomy" id="3469"/>
    <lineage>
        <taxon>Eukaryota</taxon>
        <taxon>Viridiplantae</taxon>
        <taxon>Streptophyta</taxon>
        <taxon>Embryophyta</taxon>
        <taxon>Tracheophyta</taxon>
        <taxon>Spermatophyta</taxon>
        <taxon>Magnoliopsida</taxon>
        <taxon>Ranunculales</taxon>
        <taxon>Papaveraceae</taxon>
        <taxon>Papaveroideae</taxon>
        <taxon>Papaver</taxon>
    </lineage>
</organism>
<dbReference type="Proteomes" id="UP000316621">
    <property type="component" value="Chromosome 11"/>
</dbReference>
<evidence type="ECO:0000313" key="1">
    <source>
        <dbReference type="EMBL" id="RZC83375.1"/>
    </source>
</evidence>
<dbReference type="EMBL" id="CM010725">
    <property type="protein sequence ID" value="RZC83375.1"/>
    <property type="molecule type" value="Genomic_DNA"/>
</dbReference>